<dbReference type="RefSeq" id="WP_268110373.1">
    <property type="nucleotide sequence ID" value="NZ_JAPPUX010000001.1"/>
</dbReference>
<evidence type="ECO:0000313" key="8">
    <source>
        <dbReference type="Proteomes" id="UP001074726"/>
    </source>
</evidence>
<dbReference type="SUPFAM" id="SSF48452">
    <property type="entry name" value="TPR-like"/>
    <property type="match status" value="1"/>
</dbReference>
<dbReference type="PANTHER" id="PTHR35807">
    <property type="entry name" value="TRANSCRIPTIONAL REGULATOR REDD-RELATED"/>
    <property type="match status" value="1"/>
</dbReference>
<name>A0ABT4CCF6_9ACTN</name>
<dbReference type="InterPro" id="IPR051677">
    <property type="entry name" value="AfsR-DnrI-RedD_regulator"/>
</dbReference>
<dbReference type="EMBL" id="JAPPUX010000001">
    <property type="protein sequence ID" value="MCY4725577.1"/>
    <property type="molecule type" value="Genomic_DNA"/>
</dbReference>
<dbReference type="Proteomes" id="UP001074726">
    <property type="component" value="Unassembled WGS sequence"/>
</dbReference>
<protein>
    <submittedName>
        <fullName evidence="7">BTAD domain-containing putative transcriptional regulator</fullName>
    </submittedName>
</protein>
<organism evidence="7 8">
    <name type="scientific">Nocardioides pini</name>
    <dbReference type="NCBI Taxonomy" id="2975053"/>
    <lineage>
        <taxon>Bacteria</taxon>
        <taxon>Bacillati</taxon>
        <taxon>Actinomycetota</taxon>
        <taxon>Actinomycetes</taxon>
        <taxon>Propionibacteriales</taxon>
        <taxon>Nocardioidaceae</taxon>
        <taxon>Nocardioides</taxon>
    </lineage>
</organism>
<dbReference type="InterPro" id="IPR011990">
    <property type="entry name" value="TPR-like_helical_dom_sf"/>
</dbReference>
<dbReference type="PANTHER" id="PTHR35807:SF1">
    <property type="entry name" value="TRANSCRIPTIONAL REGULATOR REDD"/>
    <property type="match status" value="1"/>
</dbReference>
<dbReference type="InterPro" id="IPR036388">
    <property type="entry name" value="WH-like_DNA-bd_sf"/>
</dbReference>
<dbReference type="InterPro" id="IPR001867">
    <property type="entry name" value="OmpR/PhoB-type_DNA-bd"/>
</dbReference>
<feature type="domain" description="OmpR/PhoB-type" evidence="6">
    <location>
        <begin position="1"/>
        <end position="97"/>
    </location>
</feature>
<evidence type="ECO:0000313" key="7">
    <source>
        <dbReference type="EMBL" id="MCY4725577.1"/>
    </source>
</evidence>
<dbReference type="InterPro" id="IPR027417">
    <property type="entry name" value="P-loop_NTPase"/>
</dbReference>
<dbReference type="SUPFAM" id="SSF52540">
    <property type="entry name" value="P-loop containing nucleoside triphosphate hydrolases"/>
    <property type="match status" value="1"/>
</dbReference>
<dbReference type="InterPro" id="IPR005158">
    <property type="entry name" value="BTAD"/>
</dbReference>
<dbReference type="Pfam" id="PF03704">
    <property type="entry name" value="BTAD"/>
    <property type="match status" value="1"/>
</dbReference>
<dbReference type="SUPFAM" id="SSF46894">
    <property type="entry name" value="C-terminal effector domain of the bipartite response regulators"/>
    <property type="match status" value="1"/>
</dbReference>
<comment type="caution">
    <text evidence="7">The sequence shown here is derived from an EMBL/GenBank/DDBJ whole genome shotgun (WGS) entry which is preliminary data.</text>
</comment>
<evidence type="ECO:0000256" key="5">
    <source>
        <dbReference type="PROSITE-ProRule" id="PRU01091"/>
    </source>
</evidence>
<evidence type="ECO:0000256" key="1">
    <source>
        <dbReference type="ARBA" id="ARBA00005820"/>
    </source>
</evidence>
<keyword evidence="2" id="KW-0805">Transcription regulation</keyword>
<dbReference type="Gene3D" id="3.40.50.300">
    <property type="entry name" value="P-loop containing nucleotide triphosphate hydrolases"/>
    <property type="match status" value="1"/>
</dbReference>
<dbReference type="Gene3D" id="1.25.40.10">
    <property type="entry name" value="Tetratricopeptide repeat domain"/>
    <property type="match status" value="1"/>
</dbReference>
<reference evidence="7" key="1">
    <citation type="submission" date="2022-08" db="EMBL/GenBank/DDBJ databases">
        <title>Genome sequencing of Nocardioides sp. STR2.</title>
        <authorList>
            <person name="So Y."/>
        </authorList>
    </citation>
    <scope>NUCLEOTIDE SEQUENCE</scope>
    <source>
        <strain evidence="7">STR2</strain>
    </source>
</reference>
<dbReference type="SMART" id="SM01043">
    <property type="entry name" value="BTAD"/>
    <property type="match status" value="1"/>
</dbReference>
<sequence length="1120" mass="119562">MEWRVLGQLEVSAGSAPLDLGGAKQRAVLAVLLAAGGRTVSVDRLLDEVWGGQPPPKVMASLQSYVANLRRTLEADRPARSPATLLVTRPPGYALLAEPEDVDAIVFERRAATGHALLAADPDAAAAELEAALGLWRGEAYADCPPAPSVVAEASRLDALRLLATEDRWQAEIDRGNHAVAVAPLEVLVSAHPLRERAWGLLALALYRCQRQGEALQALARARAMLVDELGVDPSPQLRDLEAALLRQDPSVAVPTGARLTAGTAGRQEAPPAPRGLVGRVNALASVTGAIVEAVEGRGRLVLVTGEAGIGKTRMAQAVVSTAEALGLGSRWGRCDEGGTAPALWPWTQVLPGLVEEGLEPFGLAERALAMLRNARPMLVVLDDLHWADADSLRLLRRIAPALPELPVVVLATLRDSEADWGPAVADALGDLARVEPLRLPLVGLTAEEVSTYLEGRSDADVPHDVARALRDRTEGNPFYIAQLVDLLARENRLGDVAAVDKLEVPDGVRDVVRRRLAQLPDHARSLLATGAVVGRSFDVDVVEVAGDLDDPAAVDEGLEAALLSGLVIEESSGSYRFVHALVQEALYAGIPGPRRVRRHAAVAHALADLRPDAVNTHAAEIAEHHARAGVGHARASWEWAARAAAQARRGAAPEEAARWLGLAVTAVDRDRTATAAERHGLVVAHVRALIRAGQVAEAWERAVVRAGEVLDVGDAAASAELAVSVTTTVWNWRPYGSVDSRAVALLERLRHELPEDLPVLRARVIATLALELYWVDALRSRELTAAALALVPTDVLDPAEVSDVLEVAHASLMHVDQARDRLDVAERLLGRARAGGDRELEARAFLMRGSDRVALGHFADGWSDYAEAGELARAQGQPVVDVILRYAEVLRPMAEGRSGDAERLLAEVVALHRRTTIVSGDVLESLLQLNIDLVYGGPERWARAEQLVGHLPPGPLDELRALVLQRAGRDAEVPGLLGAWADQRPVDDDFLWLFTTAHRAEIWSRLGDPVAAGELRDLLLPHRGLPVWVGTGIGLAGFTDHYLGLLARSLGDLDGAVADLEKARDLAAREGMAAFEVLTTHELARTRAQRGRAGDAAGAALLAAEAASRASRIGLVLPR</sequence>
<dbReference type="InterPro" id="IPR041664">
    <property type="entry name" value="AAA_16"/>
</dbReference>
<evidence type="ECO:0000256" key="3">
    <source>
        <dbReference type="ARBA" id="ARBA00023125"/>
    </source>
</evidence>
<dbReference type="PROSITE" id="PS51755">
    <property type="entry name" value="OMPR_PHOB"/>
    <property type="match status" value="1"/>
</dbReference>
<feature type="DNA-binding region" description="OmpR/PhoB-type" evidence="5">
    <location>
        <begin position="1"/>
        <end position="97"/>
    </location>
</feature>
<dbReference type="Gene3D" id="1.10.10.10">
    <property type="entry name" value="Winged helix-like DNA-binding domain superfamily/Winged helix DNA-binding domain"/>
    <property type="match status" value="1"/>
</dbReference>
<keyword evidence="8" id="KW-1185">Reference proteome</keyword>
<dbReference type="InterPro" id="IPR016032">
    <property type="entry name" value="Sig_transdc_resp-reg_C-effctor"/>
</dbReference>
<evidence type="ECO:0000259" key="6">
    <source>
        <dbReference type="PROSITE" id="PS51755"/>
    </source>
</evidence>
<evidence type="ECO:0000256" key="2">
    <source>
        <dbReference type="ARBA" id="ARBA00023015"/>
    </source>
</evidence>
<dbReference type="Pfam" id="PF00486">
    <property type="entry name" value="Trans_reg_C"/>
    <property type="match status" value="1"/>
</dbReference>
<dbReference type="CDD" id="cd15831">
    <property type="entry name" value="BTAD"/>
    <property type="match status" value="1"/>
</dbReference>
<proteinExistence type="inferred from homology"/>
<comment type="similarity">
    <text evidence="1">Belongs to the AfsR/DnrI/RedD regulatory family.</text>
</comment>
<keyword evidence="4" id="KW-0804">Transcription</keyword>
<evidence type="ECO:0000256" key="4">
    <source>
        <dbReference type="ARBA" id="ARBA00023163"/>
    </source>
</evidence>
<dbReference type="SMART" id="SM00862">
    <property type="entry name" value="Trans_reg_C"/>
    <property type="match status" value="1"/>
</dbReference>
<keyword evidence="3 5" id="KW-0238">DNA-binding</keyword>
<dbReference type="Pfam" id="PF13191">
    <property type="entry name" value="AAA_16"/>
    <property type="match status" value="1"/>
</dbReference>
<gene>
    <name evidence="7" type="ORF">NYO98_04740</name>
</gene>
<accession>A0ABT4CCF6</accession>